<keyword evidence="1" id="KW-0472">Membrane</keyword>
<evidence type="ECO:0000256" key="1">
    <source>
        <dbReference type="SAM" id="Phobius"/>
    </source>
</evidence>
<reference evidence="2 3" key="1">
    <citation type="journal article" date="2016" name="Nat. Commun.">
        <title>Thousands of microbial genomes shed light on interconnected biogeochemical processes in an aquifer system.</title>
        <authorList>
            <person name="Anantharaman K."/>
            <person name="Brown C.T."/>
            <person name="Hug L.A."/>
            <person name="Sharon I."/>
            <person name="Castelle C.J."/>
            <person name="Probst A.J."/>
            <person name="Thomas B.C."/>
            <person name="Singh A."/>
            <person name="Wilkins M.J."/>
            <person name="Karaoz U."/>
            <person name="Brodie E.L."/>
            <person name="Williams K.H."/>
            <person name="Hubbard S.S."/>
            <person name="Banfield J.F."/>
        </authorList>
    </citation>
    <scope>NUCLEOTIDE SEQUENCE [LARGE SCALE GENOMIC DNA]</scope>
</reference>
<evidence type="ECO:0000313" key="3">
    <source>
        <dbReference type="Proteomes" id="UP000178587"/>
    </source>
</evidence>
<organism evidence="2 3">
    <name type="scientific">Candidatus Kaiserbacteria bacterium RIFCSPLOWO2_01_FULL_50_24</name>
    <dbReference type="NCBI Taxonomy" id="1798507"/>
    <lineage>
        <taxon>Bacteria</taxon>
        <taxon>Candidatus Kaiseribacteriota</taxon>
    </lineage>
</organism>
<feature type="transmembrane region" description="Helical" evidence="1">
    <location>
        <begin position="38"/>
        <end position="57"/>
    </location>
</feature>
<proteinExistence type="predicted"/>
<dbReference type="Proteomes" id="UP000178587">
    <property type="component" value="Unassembled WGS sequence"/>
</dbReference>
<sequence length="212" mass="24254">MDCDFARGQAPISFIKPISEWMPFDRVTRDNGGRGDDVWKLLALAVLFVILLALVFAPDASRKIILRFLTHRRVANIKPVWGLRETLAMDFGKKLARDARVLSVRGREFISPLGDEISFADKCTLRYAELVFDKFVELCVFGASSQRIELCYKKIQQVVETARRFGESEGCPDTYRAKCARWSTDVGEWAERARKQVDPLFAKRKSVNTERT</sequence>
<evidence type="ECO:0000313" key="2">
    <source>
        <dbReference type="EMBL" id="OGG74852.1"/>
    </source>
</evidence>
<protein>
    <submittedName>
        <fullName evidence="2">Uncharacterized protein</fullName>
    </submittedName>
</protein>
<gene>
    <name evidence="2" type="ORF">A3A34_03460</name>
</gene>
<dbReference type="EMBL" id="MFLU01000012">
    <property type="protein sequence ID" value="OGG74852.1"/>
    <property type="molecule type" value="Genomic_DNA"/>
</dbReference>
<accession>A0A1F6ENG0</accession>
<name>A0A1F6ENG0_9BACT</name>
<keyword evidence="1" id="KW-1133">Transmembrane helix</keyword>
<dbReference type="AlphaFoldDB" id="A0A1F6ENG0"/>
<keyword evidence="1" id="KW-0812">Transmembrane</keyword>
<comment type="caution">
    <text evidence="2">The sequence shown here is derived from an EMBL/GenBank/DDBJ whole genome shotgun (WGS) entry which is preliminary data.</text>
</comment>